<evidence type="ECO:0000313" key="2">
    <source>
        <dbReference type="Proteomes" id="UP001458880"/>
    </source>
</evidence>
<organism evidence="1 2">
    <name type="scientific">Popillia japonica</name>
    <name type="common">Japanese beetle</name>
    <dbReference type="NCBI Taxonomy" id="7064"/>
    <lineage>
        <taxon>Eukaryota</taxon>
        <taxon>Metazoa</taxon>
        <taxon>Ecdysozoa</taxon>
        <taxon>Arthropoda</taxon>
        <taxon>Hexapoda</taxon>
        <taxon>Insecta</taxon>
        <taxon>Pterygota</taxon>
        <taxon>Neoptera</taxon>
        <taxon>Endopterygota</taxon>
        <taxon>Coleoptera</taxon>
        <taxon>Polyphaga</taxon>
        <taxon>Scarabaeiformia</taxon>
        <taxon>Scarabaeidae</taxon>
        <taxon>Rutelinae</taxon>
        <taxon>Popillia</taxon>
    </lineage>
</organism>
<name>A0AAW1JF99_POPJA</name>
<dbReference type="EMBL" id="JASPKY010000405">
    <property type="protein sequence ID" value="KAK9701876.1"/>
    <property type="molecule type" value="Genomic_DNA"/>
</dbReference>
<keyword evidence="2" id="KW-1185">Reference proteome</keyword>
<reference evidence="1 2" key="1">
    <citation type="journal article" date="2024" name="BMC Genomics">
        <title>De novo assembly and annotation of Popillia japonica's genome with initial clues to its potential as an invasive pest.</title>
        <authorList>
            <person name="Cucini C."/>
            <person name="Boschi S."/>
            <person name="Funari R."/>
            <person name="Cardaioli E."/>
            <person name="Iannotti N."/>
            <person name="Marturano G."/>
            <person name="Paoli F."/>
            <person name="Bruttini M."/>
            <person name="Carapelli A."/>
            <person name="Frati F."/>
            <person name="Nardi F."/>
        </authorList>
    </citation>
    <scope>NUCLEOTIDE SEQUENCE [LARGE SCALE GENOMIC DNA]</scope>
    <source>
        <strain evidence="1">DMR45628</strain>
    </source>
</reference>
<sequence length="91" mass="10249">MGSILANAHDSFVCLCQSGRYNQVFYMAKRARTTKKQIEAMVGFLEKEKHLLYGGDSSVWQTLQGLLTNIDGPQRTVKQWKAVLGDLETKV</sequence>
<accession>A0AAW1JF99</accession>
<proteinExistence type="predicted"/>
<protein>
    <submittedName>
        <fullName evidence="1">Uncharacterized protein</fullName>
    </submittedName>
</protein>
<dbReference type="Proteomes" id="UP001458880">
    <property type="component" value="Unassembled WGS sequence"/>
</dbReference>
<dbReference type="AlphaFoldDB" id="A0AAW1JF99"/>
<gene>
    <name evidence="1" type="ORF">QE152_g30309</name>
</gene>
<comment type="caution">
    <text evidence="1">The sequence shown here is derived from an EMBL/GenBank/DDBJ whole genome shotgun (WGS) entry which is preliminary data.</text>
</comment>
<evidence type="ECO:0000313" key="1">
    <source>
        <dbReference type="EMBL" id="KAK9701876.1"/>
    </source>
</evidence>